<proteinExistence type="predicted"/>
<gene>
    <name evidence="1" type="ORF">LCGC14_2106270</name>
</gene>
<feature type="non-terminal residue" evidence="1">
    <location>
        <position position="33"/>
    </location>
</feature>
<protein>
    <submittedName>
        <fullName evidence="1">Uncharacterized protein</fullName>
    </submittedName>
</protein>
<name>A0A0F9E8F6_9ZZZZ</name>
<dbReference type="AlphaFoldDB" id="A0A0F9E8F6"/>
<organism evidence="1">
    <name type="scientific">marine sediment metagenome</name>
    <dbReference type="NCBI Taxonomy" id="412755"/>
    <lineage>
        <taxon>unclassified sequences</taxon>
        <taxon>metagenomes</taxon>
        <taxon>ecological metagenomes</taxon>
    </lineage>
</organism>
<accession>A0A0F9E8F6</accession>
<comment type="caution">
    <text evidence="1">The sequence shown here is derived from an EMBL/GenBank/DDBJ whole genome shotgun (WGS) entry which is preliminary data.</text>
</comment>
<dbReference type="EMBL" id="LAZR01025939">
    <property type="protein sequence ID" value="KKL70298.1"/>
    <property type="molecule type" value="Genomic_DNA"/>
</dbReference>
<evidence type="ECO:0000313" key="1">
    <source>
        <dbReference type="EMBL" id="KKL70298.1"/>
    </source>
</evidence>
<reference evidence="1" key="1">
    <citation type="journal article" date="2015" name="Nature">
        <title>Complex archaea that bridge the gap between prokaryotes and eukaryotes.</title>
        <authorList>
            <person name="Spang A."/>
            <person name="Saw J.H."/>
            <person name="Jorgensen S.L."/>
            <person name="Zaremba-Niedzwiedzka K."/>
            <person name="Martijn J."/>
            <person name="Lind A.E."/>
            <person name="van Eijk R."/>
            <person name="Schleper C."/>
            <person name="Guy L."/>
            <person name="Ettema T.J."/>
        </authorList>
    </citation>
    <scope>NUCLEOTIDE SEQUENCE</scope>
</reference>
<sequence>MLDPKDFRLCIIRPTLKDIGLWSKAAEDLLLGT</sequence>